<dbReference type="Proteomes" id="UP000013783">
    <property type="component" value="Unassembled WGS sequence"/>
</dbReference>
<reference evidence="7 9" key="1">
    <citation type="submission" date="2013-02" db="EMBL/GenBank/DDBJ databases">
        <title>The Genome Sequence of Enterococcus malodoratus ATCC_43197.</title>
        <authorList>
            <consortium name="The Broad Institute Genome Sequencing Platform"/>
            <consortium name="The Broad Institute Genome Sequencing Center for Infectious Disease"/>
            <person name="Earl A.M."/>
            <person name="Gilmore M.S."/>
            <person name="Lebreton F."/>
            <person name="Walker B."/>
            <person name="Young S.K."/>
            <person name="Zeng Q."/>
            <person name="Gargeya S."/>
            <person name="Fitzgerald M."/>
            <person name="Haas B."/>
            <person name="Abouelleil A."/>
            <person name="Alvarado L."/>
            <person name="Arachchi H.M."/>
            <person name="Berlin A.M."/>
            <person name="Chapman S.B."/>
            <person name="Dewar J."/>
            <person name="Goldberg J."/>
            <person name="Griggs A."/>
            <person name="Gujja S."/>
            <person name="Hansen M."/>
            <person name="Howarth C."/>
            <person name="Imamovic A."/>
            <person name="Larimer J."/>
            <person name="McCowan C."/>
            <person name="Murphy C."/>
            <person name="Neiman D."/>
            <person name="Pearson M."/>
            <person name="Priest M."/>
            <person name="Roberts A."/>
            <person name="Saif S."/>
            <person name="Shea T."/>
            <person name="Sisk P."/>
            <person name="Sykes S."/>
            <person name="Wortman J."/>
            <person name="Nusbaum C."/>
            <person name="Birren B."/>
        </authorList>
    </citation>
    <scope>NUCLEOTIDE SEQUENCE [LARGE SCALE GENOMIC DNA]</scope>
    <source>
        <strain evidence="7 9">ATCC 43197</strain>
    </source>
</reference>
<keyword evidence="10" id="KW-1185">Reference proteome</keyword>
<dbReference type="STRING" id="71451.RV07_GL002522"/>
<evidence type="ECO:0000313" key="9">
    <source>
        <dbReference type="Proteomes" id="UP000013783"/>
    </source>
</evidence>
<accession>R2RB47</accession>
<feature type="transmembrane region" description="Helical" evidence="5">
    <location>
        <begin position="242"/>
        <end position="265"/>
    </location>
</feature>
<dbReference type="InterPro" id="IPR013525">
    <property type="entry name" value="ABC2_TM"/>
</dbReference>
<comment type="subcellular location">
    <subcellularLocation>
        <location evidence="1">Membrane</location>
        <topology evidence="1">Multi-pass membrane protein</topology>
    </subcellularLocation>
</comment>
<feature type="domain" description="ABC-2 type transporter transmembrane" evidence="6">
    <location>
        <begin position="17"/>
        <end position="347"/>
    </location>
</feature>
<keyword evidence="4 5" id="KW-0472">Membrane</keyword>
<dbReference type="Pfam" id="PF12698">
    <property type="entry name" value="ABC2_membrane_3"/>
    <property type="match status" value="1"/>
</dbReference>
<evidence type="ECO:0000313" key="8">
    <source>
        <dbReference type="EMBL" id="EOT64305.1"/>
    </source>
</evidence>
<dbReference type="eggNOG" id="COG0842">
    <property type="taxonomic scope" value="Bacteria"/>
</dbReference>
<evidence type="ECO:0000313" key="10">
    <source>
        <dbReference type="Proteomes" id="UP000014148"/>
    </source>
</evidence>
<dbReference type="EMBL" id="ASWA01000004">
    <property type="protein sequence ID" value="EOT64305.1"/>
    <property type="molecule type" value="Genomic_DNA"/>
</dbReference>
<dbReference type="RefSeq" id="WP_010740754.1">
    <property type="nucleotide sequence ID" value="NZ_KB946250.1"/>
</dbReference>
<protein>
    <recommendedName>
        <fullName evidence="6">ABC-2 type transporter transmembrane domain-containing protein</fullName>
    </recommendedName>
</protein>
<dbReference type="GO" id="GO:0140359">
    <property type="term" value="F:ABC-type transporter activity"/>
    <property type="evidence" value="ECO:0007669"/>
    <property type="project" value="InterPro"/>
</dbReference>
<dbReference type="PATRIC" id="fig|1158601.3.peg.1887"/>
<keyword evidence="2 5" id="KW-0812">Transmembrane</keyword>
<evidence type="ECO:0000313" key="7">
    <source>
        <dbReference type="EMBL" id="EOH77831.1"/>
    </source>
</evidence>
<dbReference type="AlphaFoldDB" id="R2RB47"/>
<dbReference type="PANTHER" id="PTHR43027">
    <property type="entry name" value="DOXORUBICIN RESISTANCE ABC TRANSPORTER PERMEASE PROTEIN DRRC-RELATED"/>
    <property type="match status" value="1"/>
</dbReference>
<feature type="transmembrane region" description="Helical" evidence="5">
    <location>
        <begin position="330"/>
        <end position="352"/>
    </location>
</feature>
<gene>
    <name evidence="8" type="ORF">I585_03502</name>
    <name evidence="7" type="ORF">UAI_01918</name>
</gene>
<evidence type="ECO:0000256" key="5">
    <source>
        <dbReference type="SAM" id="Phobius"/>
    </source>
</evidence>
<dbReference type="PANTHER" id="PTHR43027:SF1">
    <property type="entry name" value="DOXORUBICIN RESISTANCE ABC TRANSPORTER PERMEASE PROTEIN DRRC-RELATED"/>
    <property type="match status" value="1"/>
</dbReference>
<evidence type="ECO:0000259" key="6">
    <source>
        <dbReference type="Pfam" id="PF12698"/>
    </source>
</evidence>
<dbReference type="GO" id="GO:0016020">
    <property type="term" value="C:membrane"/>
    <property type="evidence" value="ECO:0007669"/>
    <property type="project" value="UniProtKB-SubCell"/>
</dbReference>
<name>R2RB47_9ENTE</name>
<evidence type="ECO:0000256" key="3">
    <source>
        <dbReference type="ARBA" id="ARBA00022989"/>
    </source>
</evidence>
<feature type="transmembrane region" description="Helical" evidence="5">
    <location>
        <begin position="20"/>
        <end position="38"/>
    </location>
</feature>
<evidence type="ECO:0000256" key="4">
    <source>
        <dbReference type="ARBA" id="ARBA00023136"/>
    </source>
</evidence>
<proteinExistence type="predicted"/>
<feature type="transmembrane region" description="Helical" evidence="5">
    <location>
        <begin position="209"/>
        <end position="230"/>
    </location>
</feature>
<sequence length="358" mass="40674">MFNYLLAARLKLLIRQKELIFWTLAFPIFLGLLFYLGLTNTYQADISNEYAIGIVGEDSMTANDFTTALTEETSSNFVYDFQFVSRKEAEENLRQGKMISYFEIEGPQTIQLVTKAQGMIQRKLKLERDQYLQEKQSNESSANLTFTAKKETRGTINYRNFYFFTLIGMAIGYGMVWGVYLVNDLKQKGLQSRLRASRLSNTEAMITRIAAAFIILFTEVLLLIGFFRIIFQIEFTMSLTKLLLLCITAIGASLSLGALLGTVMSRFKTEAAIFLGISLSTWMGCLAGMFNSMGAKNWIDQNAEILGKINLVNVVSESLFYLNYSLTADIFYKNIVYLLGLTIVFSLSTYFCQKRVMI</sequence>
<dbReference type="InterPro" id="IPR052902">
    <property type="entry name" value="ABC-2_transporter"/>
</dbReference>
<comment type="caution">
    <text evidence="7">The sequence shown here is derived from an EMBL/GenBank/DDBJ whole genome shotgun (WGS) entry which is preliminary data.</text>
</comment>
<evidence type="ECO:0000256" key="1">
    <source>
        <dbReference type="ARBA" id="ARBA00004141"/>
    </source>
</evidence>
<evidence type="ECO:0000256" key="2">
    <source>
        <dbReference type="ARBA" id="ARBA00022692"/>
    </source>
</evidence>
<feature type="transmembrane region" description="Helical" evidence="5">
    <location>
        <begin position="161"/>
        <end position="182"/>
    </location>
</feature>
<dbReference type="EMBL" id="AJAK01000014">
    <property type="protein sequence ID" value="EOH77831.1"/>
    <property type="molecule type" value="Genomic_DNA"/>
</dbReference>
<reference evidence="8 10" key="2">
    <citation type="submission" date="2013-03" db="EMBL/GenBank/DDBJ databases">
        <title>The Genome Sequence of Enterococcus malodoratus ATCC_43197 (PacBio/Illumina hybrid assembly).</title>
        <authorList>
            <consortium name="The Broad Institute Genomics Platform"/>
            <consortium name="The Broad Institute Genome Sequencing Center for Infectious Disease"/>
            <person name="Earl A."/>
            <person name="Russ C."/>
            <person name="Gilmore M."/>
            <person name="Surin D."/>
            <person name="Walker B."/>
            <person name="Young S."/>
            <person name="Zeng Q."/>
            <person name="Gargeya S."/>
            <person name="Fitzgerald M."/>
            <person name="Haas B."/>
            <person name="Abouelleil A."/>
            <person name="Allen A.W."/>
            <person name="Alvarado L."/>
            <person name="Arachchi H.M."/>
            <person name="Berlin A.M."/>
            <person name="Chapman S.B."/>
            <person name="Gainer-Dewar J."/>
            <person name="Goldberg J."/>
            <person name="Griggs A."/>
            <person name="Gujja S."/>
            <person name="Hansen M."/>
            <person name="Howarth C."/>
            <person name="Imamovic A."/>
            <person name="Ireland A."/>
            <person name="Larimer J."/>
            <person name="McCowan C."/>
            <person name="Murphy C."/>
            <person name="Pearson M."/>
            <person name="Poon T.W."/>
            <person name="Priest M."/>
            <person name="Roberts A."/>
            <person name="Saif S."/>
            <person name="Shea T."/>
            <person name="Sisk P."/>
            <person name="Sykes S."/>
            <person name="Wortman J."/>
            <person name="Nusbaum C."/>
            <person name="Birren B."/>
        </authorList>
    </citation>
    <scope>NUCLEOTIDE SEQUENCE [LARGE SCALE GENOMIC DNA]</scope>
    <source>
        <strain evidence="8 10">ATCC 43197</strain>
    </source>
</reference>
<keyword evidence="3 5" id="KW-1133">Transmembrane helix</keyword>
<dbReference type="Proteomes" id="UP000014148">
    <property type="component" value="Unassembled WGS sequence"/>
</dbReference>
<organism evidence="7 9">
    <name type="scientific">Enterococcus malodoratus ATCC 43197</name>
    <dbReference type="NCBI Taxonomy" id="1158601"/>
    <lineage>
        <taxon>Bacteria</taxon>
        <taxon>Bacillati</taxon>
        <taxon>Bacillota</taxon>
        <taxon>Bacilli</taxon>
        <taxon>Lactobacillales</taxon>
        <taxon>Enterococcaceae</taxon>
        <taxon>Enterococcus</taxon>
    </lineage>
</organism>